<sequence length="41" mass="4450">MSSYQVDSARMKKDLATLVAINTENPPAMSVKPPNVWKAGC</sequence>
<protein>
    <submittedName>
        <fullName evidence="1">Peptidase, ArgE/DapE family</fullName>
    </submittedName>
</protein>
<organism evidence="1 2">
    <name type="scientific">Klebsiella michiganensis</name>
    <dbReference type="NCBI Taxonomy" id="1134687"/>
    <lineage>
        <taxon>Bacteria</taxon>
        <taxon>Pseudomonadati</taxon>
        <taxon>Pseudomonadota</taxon>
        <taxon>Gammaproteobacteria</taxon>
        <taxon>Enterobacterales</taxon>
        <taxon>Enterobacteriaceae</taxon>
        <taxon>Klebsiella/Raoultella group</taxon>
        <taxon>Klebsiella</taxon>
    </lineage>
</organism>
<name>A0A7H4LVS9_9ENTR</name>
<evidence type="ECO:0000313" key="1">
    <source>
        <dbReference type="EMBL" id="STR40255.1"/>
    </source>
</evidence>
<comment type="caution">
    <text evidence="1">The sequence shown here is derived from an EMBL/GenBank/DDBJ whole genome shotgun (WGS) entry which is preliminary data.</text>
</comment>
<proteinExistence type="predicted"/>
<reference evidence="1 2" key="1">
    <citation type="submission" date="2018-06" db="EMBL/GenBank/DDBJ databases">
        <authorList>
            <consortium name="Pathogen Informatics"/>
            <person name="Doyle S."/>
        </authorList>
    </citation>
    <scope>NUCLEOTIDE SEQUENCE [LARGE SCALE GENOMIC DNA]</scope>
    <source>
        <strain evidence="1 2">NCTC11694</strain>
    </source>
</reference>
<dbReference type="EMBL" id="UGJR01000002">
    <property type="protein sequence ID" value="STR40255.1"/>
    <property type="molecule type" value="Genomic_DNA"/>
</dbReference>
<evidence type="ECO:0000313" key="2">
    <source>
        <dbReference type="Proteomes" id="UP000255050"/>
    </source>
</evidence>
<gene>
    <name evidence="1" type="ORF">NCTC11694_01408</name>
</gene>
<accession>A0A7H4LVS9</accession>
<dbReference type="AlphaFoldDB" id="A0A7H4LVS9"/>
<dbReference type="Proteomes" id="UP000255050">
    <property type="component" value="Unassembled WGS sequence"/>
</dbReference>